<feature type="compositionally biased region" description="Basic and acidic residues" evidence="1">
    <location>
        <begin position="133"/>
        <end position="170"/>
    </location>
</feature>
<name>A0A8H7TEI9_9HELO</name>
<feature type="region of interest" description="Disordered" evidence="1">
    <location>
        <begin position="1"/>
        <end position="257"/>
    </location>
</feature>
<protein>
    <submittedName>
        <fullName evidence="2">Uncharacterized protein</fullName>
    </submittedName>
</protein>
<organism evidence="2 3">
    <name type="scientific">Cadophora malorum</name>
    <dbReference type="NCBI Taxonomy" id="108018"/>
    <lineage>
        <taxon>Eukaryota</taxon>
        <taxon>Fungi</taxon>
        <taxon>Dikarya</taxon>
        <taxon>Ascomycota</taxon>
        <taxon>Pezizomycotina</taxon>
        <taxon>Leotiomycetes</taxon>
        <taxon>Helotiales</taxon>
        <taxon>Ploettnerulaceae</taxon>
        <taxon>Cadophora</taxon>
    </lineage>
</organism>
<sequence>MHAQASKNAPQAKGKGNNAKAGSKKSGSGNTSFPTSASTNAKARHKGKDGNSKVQLKEVKAKENAKAQQAKAQKGRVGINKQTHRVSFTHGHPLTYITFPAGQEQEGQKEKVKDKAESKKLKEQHKADKKKKKELEEKRKADQKKQNELQQQKKREADKKKAQDLEKKAEAWNQGQLEQGKKKPQQQPKQFDPLALKPVNGGVHKQKKTRKERKQEASAAASANKENATPEPESSLKVEASFKPEFSPESKIDLPDYSSSPTIEELYSIPKKHRAQYQAYWEERKRLAVNMKDLVEKLKTLSERDAHLDARLADMRKGRFAF</sequence>
<dbReference type="OrthoDB" id="3563350at2759"/>
<keyword evidence="3" id="KW-1185">Reference proteome</keyword>
<feature type="compositionally biased region" description="Basic and acidic residues" evidence="1">
    <location>
        <begin position="48"/>
        <end position="65"/>
    </location>
</feature>
<dbReference type="EMBL" id="JAFJYH010000134">
    <property type="protein sequence ID" value="KAG4418192.1"/>
    <property type="molecule type" value="Genomic_DNA"/>
</dbReference>
<evidence type="ECO:0000256" key="1">
    <source>
        <dbReference type="SAM" id="MobiDB-lite"/>
    </source>
</evidence>
<dbReference type="Proteomes" id="UP000664132">
    <property type="component" value="Unassembled WGS sequence"/>
</dbReference>
<accession>A0A8H7TEI9</accession>
<proteinExistence type="predicted"/>
<evidence type="ECO:0000313" key="2">
    <source>
        <dbReference type="EMBL" id="KAG4418192.1"/>
    </source>
</evidence>
<dbReference type="AlphaFoldDB" id="A0A8H7TEI9"/>
<gene>
    <name evidence="2" type="ORF">IFR04_008634</name>
</gene>
<feature type="compositionally biased region" description="Basic and acidic residues" evidence="1">
    <location>
        <begin position="234"/>
        <end position="254"/>
    </location>
</feature>
<reference evidence="2" key="1">
    <citation type="submission" date="2021-02" db="EMBL/GenBank/DDBJ databases">
        <title>Genome sequence Cadophora malorum strain M34.</title>
        <authorList>
            <person name="Stefanovic E."/>
            <person name="Vu D."/>
            <person name="Scully C."/>
            <person name="Dijksterhuis J."/>
            <person name="Roader J."/>
            <person name="Houbraken J."/>
        </authorList>
    </citation>
    <scope>NUCLEOTIDE SEQUENCE</scope>
    <source>
        <strain evidence="2">M34</strain>
    </source>
</reference>
<evidence type="ECO:0000313" key="3">
    <source>
        <dbReference type="Proteomes" id="UP000664132"/>
    </source>
</evidence>
<feature type="compositionally biased region" description="Low complexity" evidence="1">
    <location>
        <begin position="217"/>
        <end position="227"/>
    </location>
</feature>
<feature type="compositionally biased region" description="Polar residues" evidence="1">
    <location>
        <begin position="31"/>
        <end position="41"/>
    </location>
</feature>
<feature type="compositionally biased region" description="Basic and acidic residues" evidence="1">
    <location>
        <begin position="106"/>
        <end position="126"/>
    </location>
</feature>
<comment type="caution">
    <text evidence="2">The sequence shown here is derived from an EMBL/GenBank/DDBJ whole genome shotgun (WGS) entry which is preliminary data.</text>
</comment>
<feature type="compositionally biased region" description="Low complexity" evidence="1">
    <location>
        <begin position="12"/>
        <end position="30"/>
    </location>
</feature>